<evidence type="ECO:0000256" key="1">
    <source>
        <dbReference type="SAM" id="Coils"/>
    </source>
</evidence>
<keyword evidence="2" id="KW-1133">Transmembrane helix</keyword>
<proteinExistence type="predicted"/>
<gene>
    <name evidence="3" type="ORF">MNBD_GAMMA18-1209</name>
</gene>
<dbReference type="EMBL" id="UOFP01000187">
    <property type="protein sequence ID" value="VAW87538.1"/>
    <property type="molecule type" value="Genomic_DNA"/>
</dbReference>
<evidence type="ECO:0000313" key="3">
    <source>
        <dbReference type="EMBL" id="VAW87538.1"/>
    </source>
</evidence>
<keyword evidence="1" id="KW-0175">Coiled coil</keyword>
<organism evidence="3">
    <name type="scientific">hydrothermal vent metagenome</name>
    <dbReference type="NCBI Taxonomy" id="652676"/>
    <lineage>
        <taxon>unclassified sequences</taxon>
        <taxon>metagenomes</taxon>
        <taxon>ecological metagenomes</taxon>
    </lineage>
</organism>
<evidence type="ECO:0008006" key="4">
    <source>
        <dbReference type="Google" id="ProtNLM"/>
    </source>
</evidence>
<feature type="transmembrane region" description="Helical" evidence="2">
    <location>
        <begin position="47"/>
        <end position="66"/>
    </location>
</feature>
<dbReference type="AlphaFoldDB" id="A0A3B0Z2N1"/>
<keyword evidence="2" id="KW-0472">Membrane</keyword>
<name>A0A3B0Z2N1_9ZZZZ</name>
<reference evidence="3" key="1">
    <citation type="submission" date="2018-06" db="EMBL/GenBank/DDBJ databases">
        <authorList>
            <person name="Zhirakovskaya E."/>
        </authorList>
    </citation>
    <scope>NUCLEOTIDE SEQUENCE</scope>
</reference>
<protein>
    <recommendedName>
        <fullName evidence="4">DUF3619 family protein</fullName>
    </recommendedName>
</protein>
<evidence type="ECO:0000256" key="2">
    <source>
        <dbReference type="SAM" id="Phobius"/>
    </source>
</evidence>
<sequence length="116" mass="13208">MSRDDPQQAFIEQAKTRLDKTEAALDEITQEKLQTARRTALARQHRFGWKMPVAAFASLFFMALLVNSLMVSNELPISVDLFEDIALLSAQEELEMYEDMDLILWLLEEEGSDGLG</sequence>
<accession>A0A3B0Z2N1</accession>
<feature type="coiled-coil region" evidence="1">
    <location>
        <begin position="11"/>
        <end position="38"/>
    </location>
</feature>
<keyword evidence="2" id="KW-0812">Transmembrane</keyword>